<comment type="catalytic activity">
    <reaction evidence="1 4">
        <text>a uridine in RNA = a pseudouridine in RNA</text>
        <dbReference type="Rhea" id="RHEA:48348"/>
        <dbReference type="Rhea" id="RHEA-COMP:12068"/>
        <dbReference type="Rhea" id="RHEA-COMP:12069"/>
        <dbReference type="ChEBI" id="CHEBI:65314"/>
        <dbReference type="ChEBI" id="CHEBI:65315"/>
    </reaction>
</comment>
<dbReference type="InterPro" id="IPR050188">
    <property type="entry name" value="RluA_PseudoU_synthase"/>
</dbReference>
<sequence>MVKVEVERFHLEFIVQEDGKLLRDFLAEKNISKRTLTAVKYDGGQLLVNGFERDVRVPLSIGDKVDVFFPPEKLSDGLLAEEGELNIVYEDEAILLLDKPAGKSTIPSLNHQFGTMANYVAGKFRREQIPSTVHIVTRLDHNTSGLLCIAKNRHIHHLFGIQMINATFKREYEAIVEGHVAKNDFLINEPIGRKEGSIIERIVRGDGQEARTNVRVIDRFEKNGEPFTHVALRLQTGRTHQIRTHMKWLGHPLAGDDLYGGTKHMISRQALHCTTLSFYHPVSGEEKVFVSEVPKDMKQLIMEN</sequence>
<dbReference type="GO" id="GO:0003723">
    <property type="term" value="F:RNA binding"/>
    <property type="evidence" value="ECO:0007669"/>
    <property type="project" value="InterPro"/>
</dbReference>
<dbReference type="Proteomes" id="UP000185746">
    <property type="component" value="Chromosome"/>
</dbReference>
<evidence type="ECO:0000313" key="6">
    <source>
        <dbReference type="EMBL" id="AOV08445.1"/>
    </source>
</evidence>
<evidence type="ECO:0000259" key="5">
    <source>
        <dbReference type="Pfam" id="PF00849"/>
    </source>
</evidence>
<name>A0A1D8JIA5_9BACL</name>
<comment type="function">
    <text evidence="4">Responsible for synthesis of pseudouridine from uracil.</text>
</comment>
<dbReference type="GO" id="GO:0140098">
    <property type="term" value="F:catalytic activity, acting on RNA"/>
    <property type="evidence" value="ECO:0007669"/>
    <property type="project" value="UniProtKB-ARBA"/>
</dbReference>
<dbReference type="GO" id="GO:0009982">
    <property type="term" value="F:pseudouridine synthase activity"/>
    <property type="evidence" value="ECO:0007669"/>
    <property type="project" value="InterPro"/>
</dbReference>
<dbReference type="PANTHER" id="PTHR21600:SF35">
    <property type="entry name" value="PSEUDOURIDINE SYNTHASE"/>
    <property type="match status" value="1"/>
</dbReference>
<accession>A0A1D8JIA5</accession>
<dbReference type="AlphaFoldDB" id="A0A1D8JIA5"/>
<comment type="similarity">
    <text evidence="2 4">Belongs to the pseudouridine synthase RluA family.</text>
</comment>
<evidence type="ECO:0000256" key="2">
    <source>
        <dbReference type="ARBA" id="ARBA00010876"/>
    </source>
</evidence>
<dbReference type="GO" id="GO:0000455">
    <property type="term" value="P:enzyme-directed rRNA pseudouridine synthesis"/>
    <property type="evidence" value="ECO:0007669"/>
    <property type="project" value="TreeGrafter"/>
</dbReference>
<keyword evidence="4" id="KW-0413">Isomerase</keyword>
<organism evidence="6 7">
    <name type="scientific">Sporosarcina ureilytica</name>
    <dbReference type="NCBI Taxonomy" id="298596"/>
    <lineage>
        <taxon>Bacteria</taxon>
        <taxon>Bacillati</taxon>
        <taxon>Bacillota</taxon>
        <taxon>Bacilli</taxon>
        <taxon>Bacillales</taxon>
        <taxon>Caryophanaceae</taxon>
        <taxon>Sporosarcina</taxon>
    </lineage>
</organism>
<dbReference type="CDD" id="cd02869">
    <property type="entry name" value="PseudoU_synth_RluA_like"/>
    <property type="match status" value="1"/>
</dbReference>
<feature type="domain" description="Pseudouridine synthase RsuA/RluA-like" evidence="5">
    <location>
        <begin position="94"/>
        <end position="247"/>
    </location>
</feature>
<dbReference type="NCBIfam" id="TIGR00005">
    <property type="entry name" value="rluA_subfam"/>
    <property type="match status" value="1"/>
</dbReference>
<gene>
    <name evidence="6" type="ORF">BI350_13475</name>
</gene>
<proteinExistence type="inferred from homology"/>
<keyword evidence="7" id="KW-1185">Reference proteome</keyword>
<dbReference type="SUPFAM" id="SSF55120">
    <property type="entry name" value="Pseudouridine synthase"/>
    <property type="match status" value="1"/>
</dbReference>
<dbReference type="InterPro" id="IPR006225">
    <property type="entry name" value="PsdUridine_synth_RluC/D"/>
</dbReference>
<dbReference type="InterPro" id="IPR020103">
    <property type="entry name" value="PsdUridine_synth_cat_dom_sf"/>
</dbReference>
<dbReference type="Pfam" id="PF00849">
    <property type="entry name" value="PseudoU_synth_2"/>
    <property type="match status" value="1"/>
</dbReference>
<evidence type="ECO:0000313" key="7">
    <source>
        <dbReference type="Proteomes" id="UP000185746"/>
    </source>
</evidence>
<dbReference type="Gene3D" id="3.30.2350.10">
    <property type="entry name" value="Pseudouridine synthase"/>
    <property type="match status" value="1"/>
</dbReference>
<dbReference type="EMBL" id="CP017560">
    <property type="protein sequence ID" value="AOV08445.1"/>
    <property type="molecule type" value="Genomic_DNA"/>
</dbReference>
<feature type="active site" evidence="3">
    <location>
        <position position="140"/>
    </location>
</feature>
<evidence type="ECO:0000256" key="4">
    <source>
        <dbReference type="RuleBase" id="RU362028"/>
    </source>
</evidence>
<protein>
    <recommendedName>
        <fullName evidence="4">Pseudouridine synthase</fullName>
        <ecNumber evidence="4">5.4.99.-</ecNumber>
    </recommendedName>
</protein>
<dbReference type="InterPro" id="IPR006145">
    <property type="entry name" value="PsdUridine_synth_RsuA/RluA"/>
</dbReference>
<evidence type="ECO:0000256" key="1">
    <source>
        <dbReference type="ARBA" id="ARBA00000073"/>
    </source>
</evidence>
<reference evidence="6 7" key="1">
    <citation type="submission" date="2016-09" db="EMBL/GenBank/DDBJ databases">
        <title>Complete genome sequence of the Lysinibacillus sphaericus LMG 22257, a specie of Bacillus with ureolytic activity that can effectively biodeposit calcium carbonate.</title>
        <authorList>
            <person name="Yan W."/>
        </authorList>
    </citation>
    <scope>NUCLEOTIDE SEQUENCE [LARGE SCALE GENOMIC DNA]</scope>
    <source>
        <strain evidence="6 7">LMG 22257</strain>
    </source>
</reference>
<dbReference type="KEGG" id="surl:BI350_13475"/>
<dbReference type="PANTHER" id="PTHR21600">
    <property type="entry name" value="MITOCHONDRIAL RNA PSEUDOURIDINE SYNTHASE"/>
    <property type="match status" value="1"/>
</dbReference>
<evidence type="ECO:0000256" key="3">
    <source>
        <dbReference type="PIRSR" id="PIRSR606225-1"/>
    </source>
</evidence>
<dbReference type="EC" id="5.4.99.-" evidence="4"/>